<evidence type="ECO:0000313" key="2">
    <source>
        <dbReference type="EMBL" id="CAE0625491.1"/>
    </source>
</evidence>
<evidence type="ECO:0000256" key="1">
    <source>
        <dbReference type="SAM" id="MobiDB-lite"/>
    </source>
</evidence>
<feature type="compositionally biased region" description="Basic and acidic residues" evidence="1">
    <location>
        <begin position="279"/>
        <end position="293"/>
    </location>
</feature>
<feature type="region of interest" description="Disordered" evidence="1">
    <location>
        <begin position="261"/>
        <end position="293"/>
    </location>
</feature>
<organism evidence="2">
    <name type="scientific">Heterosigma akashiwo</name>
    <name type="common">Chromophytic alga</name>
    <name type="synonym">Heterosigma carterae</name>
    <dbReference type="NCBI Taxonomy" id="2829"/>
    <lineage>
        <taxon>Eukaryota</taxon>
        <taxon>Sar</taxon>
        <taxon>Stramenopiles</taxon>
        <taxon>Ochrophyta</taxon>
        <taxon>Raphidophyceae</taxon>
        <taxon>Chattonellales</taxon>
        <taxon>Chattonellaceae</taxon>
        <taxon>Heterosigma</taxon>
    </lineage>
</organism>
<name>A0A7S3XKW9_HETAK</name>
<sequence>METEENRENKQGRWSGLTILLSGSDNAHVWEARRNGGLKKDALPSFDADLGETGSVDNLDVIVTGEKEVVSETGEVPGIEGKKDGKMGPSDEEARKEKEILKSLITSMKKPVKTKVHINGKPHKAHLFVEGENLVWVGLTKFPKCCAAKSGTDQDKHSFPFQDIVGLHASKGKGSYSDKTKEECCLVVEVLDENEVLTVISLEFKHMLERNAYTEGIHRLLQYVEKKQQAGGTPMRKMSLFAEQGRVTGIPGVRDTDVLVEDDGEETKAPGPEDIADGLGKKSNSDDREAFQI</sequence>
<accession>A0A7S3XKW9</accession>
<reference evidence="2" key="1">
    <citation type="submission" date="2021-01" db="EMBL/GenBank/DDBJ databases">
        <authorList>
            <person name="Corre E."/>
            <person name="Pelletier E."/>
            <person name="Niang G."/>
            <person name="Scheremetjew M."/>
            <person name="Finn R."/>
            <person name="Kale V."/>
            <person name="Holt S."/>
            <person name="Cochrane G."/>
            <person name="Meng A."/>
            <person name="Brown T."/>
            <person name="Cohen L."/>
        </authorList>
    </citation>
    <scope>NUCLEOTIDE SEQUENCE</scope>
    <source>
        <strain evidence="2">CCMP3107</strain>
    </source>
</reference>
<dbReference type="EMBL" id="HBIU01010003">
    <property type="protein sequence ID" value="CAE0625491.1"/>
    <property type="molecule type" value="Transcribed_RNA"/>
</dbReference>
<proteinExistence type="predicted"/>
<gene>
    <name evidence="2" type="ORF">HAKA00212_LOCUS4160</name>
</gene>
<dbReference type="AlphaFoldDB" id="A0A7S3XKW9"/>
<protein>
    <submittedName>
        <fullName evidence="2">Uncharacterized protein</fullName>
    </submittedName>
</protein>